<evidence type="ECO:0000256" key="1">
    <source>
        <dbReference type="ARBA" id="ARBA00001946"/>
    </source>
</evidence>
<dbReference type="GO" id="GO:0006002">
    <property type="term" value="P:fructose 6-phosphate metabolic process"/>
    <property type="evidence" value="ECO:0007669"/>
    <property type="project" value="InterPro"/>
</dbReference>
<evidence type="ECO:0000256" key="4">
    <source>
        <dbReference type="ARBA" id="ARBA00022553"/>
    </source>
</evidence>
<dbReference type="Proteomes" id="UP000291022">
    <property type="component" value="Unassembled WGS sequence"/>
</dbReference>
<accession>A0A452SID5</accession>
<keyword evidence="7" id="KW-0418">Kinase</keyword>
<dbReference type="Ensembl" id="ENSUAMT00000035959.1">
    <property type="protein sequence ID" value="ENSUAMP00000032259.1"/>
    <property type="gene ID" value="ENSUAMG00000024642.1"/>
</dbReference>
<sequence>MGRGEDQGGGPVGWALNPRAPRLSPDEQLVVQRLGFDTRVTVLGHVQRGGTPSAFDRILVGGVMSRACSMAPLGLGHTLVEVVGLTYVVPRGVHSRDSAGSLETLGPVPEAARSLTPVWVRWLLPGPVLTFLSPLSSLKTNFSLAILNVGAPAAGMNAAVRSAVRSGISQGHTVYVVHDGFEGLAKGQVQEVSWHDVAGWLGRGGSMLGTKRTLPKSYMEKIVGNIRTHNIHALLVIGGFEAYEGVLQLVEARGRYEELCIVMCVIPATISNNVPGTDYSLGSDTAVNAAMESCDRIKQSASGTKRRVFIVETMGGYCGYLATVTGIAVGADAAYVFEDPFNIQDLKANVEHMTEKMKTEIQRGLVLRNEKCHEHYTTEFLYNLYSSEGKGVFDCRTNVLGHLQQGGAPTPFDRNYGTKLGVKAMLWMSEKLRAVYRNGRVFANAPDSACVIGLQKKAVAFSPVTELKKDTDFEHRMPREQWWLNLRLMLKMLAHYRISMADYVSGELEHVTRRSLSIDKGF</sequence>
<feature type="domain" description="Phosphofructokinase" evidence="14">
    <location>
        <begin position="144"/>
        <end position="427"/>
    </location>
</feature>
<evidence type="ECO:0000313" key="16">
    <source>
        <dbReference type="Proteomes" id="UP000291022"/>
    </source>
</evidence>
<keyword evidence="4" id="KW-0597">Phosphoprotein</keyword>
<evidence type="ECO:0000313" key="15">
    <source>
        <dbReference type="Ensembl" id="ENSUAMP00000032259.1"/>
    </source>
</evidence>
<reference evidence="15" key="3">
    <citation type="submission" date="2025-09" db="UniProtKB">
        <authorList>
            <consortium name="Ensembl"/>
        </authorList>
    </citation>
    <scope>IDENTIFICATION</scope>
</reference>
<evidence type="ECO:0000256" key="7">
    <source>
        <dbReference type="ARBA" id="ARBA00022777"/>
    </source>
</evidence>
<dbReference type="UniPathway" id="UPA00109">
    <property type="reaction ID" value="UER00182"/>
</dbReference>
<dbReference type="GO" id="GO:0030388">
    <property type="term" value="P:fructose 1,6-bisphosphate metabolic process"/>
    <property type="evidence" value="ECO:0007669"/>
    <property type="project" value="TreeGrafter"/>
</dbReference>
<keyword evidence="8" id="KW-0460">Magnesium</keyword>
<evidence type="ECO:0000256" key="3">
    <source>
        <dbReference type="ARBA" id="ARBA00022490"/>
    </source>
</evidence>
<dbReference type="InterPro" id="IPR000023">
    <property type="entry name" value="Phosphofructokinase_dom"/>
</dbReference>
<proteinExistence type="predicted"/>
<feature type="region of interest" description="Disordered" evidence="13">
    <location>
        <begin position="1"/>
        <end position="20"/>
    </location>
</feature>
<evidence type="ECO:0000259" key="14">
    <source>
        <dbReference type="Pfam" id="PF00365"/>
    </source>
</evidence>
<dbReference type="GO" id="GO:0003872">
    <property type="term" value="F:6-phosphofructokinase activity"/>
    <property type="evidence" value="ECO:0007669"/>
    <property type="project" value="UniProtKB-EC"/>
</dbReference>
<dbReference type="GO" id="GO:0042802">
    <property type="term" value="F:identical protein binding"/>
    <property type="evidence" value="ECO:0007669"/>
    <property type="project" value="TreeGrafter"/>
</dbReference>
<dbReference type="GO" id="GO:0016020">
    <property type="term" value="C:membrane"/>
    <property type="evidence" value="ECO:0007669"/>
    <property type="project" value="TreeGrafter"/>
</dbReference>
<evidence type="ECO:0000256" key="12">
    <source>
        <dbReference type="ARBA" id="ARBA00048070"/>
    </source>
</evidence>
<keyword evidence="9" id="KW-0007">Acetylation</keyword>
<evidence type="ECO:0000256" key="11">
    <source>
        <dbReference type="ARBA" id="ARBA00023180"/>
    </source>
</evidence>
<organism evidence="15 16">
    <name type="scientific">Ursus americanus</name>
    <name type="common">American black bear</name>
    <name type="synonym">Euarctos americanus</name>
    <dbReference type="NCBI Taxonomy" id="9643"/>
    <lineage>
        <taxon>Eukaryota</taxon>
        <taxon>Metazoa</taxon>
        <taxon>Chordata</taxon>
        <taxon>Craniata</taxon>
        <taxon>Vertebrata</taxon>
        <taxon>Euteleostomi</taxon>
        <taxon>Mammalia</taxon>
        <taxon>Eutheria</taxon>
        <taxon>Laurasiatheria</taxon>
        <taxon>Carnivora</taxon>
        <taxon>Caniformia</taxon>
        <taxon>Ursidae</taxon>
        <taxon>Ursus</taxon>
    </lineage>
</organism>
<keyword evidence="6" id="KW-0479">Metal-binding</keyword>
<comment type="catalytic activity">
    <reaction evidence="12">
        <text>beta-D-fructose 6-phosphate + ATP = beta-D-fructose 1,6-bisphosphate + ADP + H(+)</text>
        <dbReference type="Rhea" id="RHEA:16109"/>
        <dbReference type="ChEBI" id="CHEBI:15378"/>
        <dbReference type="ChEBI" id="CHEBI:30616"/>
        <dbReference type="ChEBI" id="CHEBI:32966"/>
        <dbReference type="ChEBI" id="CHEBI:57634"/>
        <dbReference type="ChEBI" id="CHEBI:456216"/>
        <dbReference type="EC" id="2.7.1.11"/>
    </reaction>
</comment>
<dbReference type="PANTHER" id="PTHR13697">
    <property type="entry name" value="PHOSPHOFRUCTOKINASE"/>
    <property type="match status" value="1"/>
</dbReference>
<dbReference type="GO" id="GO:0048029">
    <property type="term" value="F:monosaccharide binding"/>
    <property type="evidence" value="ECO:0007669"/>
    <property type="project" value="TreeGrafter"/>
</dbReference>
<dbReference type="PANTHER" id="PTHR13697:SF14">
    <property type="entry name" value="ATP-DEPENDENT 6-PHOSPHOFRUCTOKINASE, LIVER TYPE"/>
    <property type="match status" value="1"/>
</dbReference>
<dbReference type="Pfam" id="PF00365">
    <property type="entry name" value="PFK"/>
    <property type="match status" value="2"/>
</dbReference>
<protein>
    <submittedName>
        <fullName evidence="15">Phosphofructokinase, liver type</fullName>
    </submittedName>
</protein>
<dbReference type="GO" id="GO:0070095">
    <property type="term" value="F:fructose-6-phosphate binding"/>
    <property type="evidence" value="ECO:0007669"/>
    <property type="project" value="TreeGrafter"/>
</dbReference>
<keyword evidence="5" id="KW-0808">Transferase</keyword>
<gene>
    <name evidence="15" type="primary">PFKL</name>
</gene>
<evidence type="ECO:0000256" key="9">
    <source>
        <dbReference type="ARBA" id="ARBA00022990"/>
    </source>
</evidence>
<dbReference type="InterPro" id="IPR035966">
    <property type="entry name" value="PKF_sf"/>
</dbReference>
<dbReference type="PROSITE" id="PS00433">
    <property type="entry name" value="PHOSPHOFRUCTOKINASE"/>
    <property type="match status" value="2"/>
</dbReference>
<dbReference type="Gene3D" id="3.40.50.460">
    <property type="entry name" value="Phosphofructokinase domain"/>
    <property type="match status" value="2"/>
</dbReference>
<dbReference type="Gene3D" id="3.40.50.450">
    <property type="match status" value="1"/>
</dbReference>
<evidence type="ECO:0000256" key="10">
    <source>
        <dbReference type="ARBA" id="ARBA00023152"/>
    </source>
</evidence>
<keyword evidence="11" id="KW-0325">Glycoprotein</keyword>
<dbReference type="SUPFAM" id="SSF53784">
    <property type="entry name" value="Phosphofructokinase"/>
    <property type="match status" value="2"/>
</dbReference>
<keyword evidence="3" id="KW-0963">Cytoplasm</keyword>
<dbReference type="FunFam" id="3.40.50.450:FF:000004">
    <property type="entry name" value="ATP-dependent 6-phosphofructokinase"/>
    <property type="match status" value="1"/>
</dbReference>
<dbReference type="AlphaFoldDB" id="A0A452SID5"/>
<dbReference type="GO" id="GO:0061621">
    <property type="term" value="P:canonical glycolysis"/>
    <property type="evidence" value="ECO:0007669"/>
    <property type="project" value="TreeGrafter"/>
</dbReference>
<evidence type="ECO:0000256" key="5">
    <source>
        <dbReference type="ARBA" id="ARBA00022679"/>
    </source>
</evidence>
<evidence type="ECO:0000256" key="2">
    <source>
        <dbReference type="ARBA" id="ARBA00004679"/>
    </source>
</evidence>
<dbReference type="GO" id="GO:0005524">
    <property type="term" value="F:ATP binding"/>
    <property type="evidence" value="ECO:0007669"/>
    <property type="project" value="TreeGrafter"/>
</dbReference>
<dbReference type="PRINTS" id="PR00476">
    <property type="entry name" value="PHFRCTKINASE"/>
</dbReference>
<dbReference type="InterPro" id="IPR022953">
    <property type="entry name" value="ATP_PFK"/>
</dbReference>
<keyword evidence="16" id="KW-1185">Reference proteome</keyword>
<dbReference type="GO" id="GO:0046872">
    <property type="term" value="F:metal ion binding"/>
    <property type="evidence" value="ECO:0007669"/>
    <property type="project" value="UniProtKB-KW"/>
</dbReference>
<reference evidence="15" key="2">
    <citation type="submission" date="2025-08" db="UniProtKB">
        <authorList>
            <consortium name="Ensembl"/>
        </authorList>
    </citation>
    <scope>IDENTIFICATION</scope>
</reference>
<comment type="cofactor">
    <cofactor evidence="1">
        <name>Mg(2+)</name>
        <dbReference type="ChEBI" id="CHEBI:18420"/>
    </cofactor>
</comment>
<evidence type="ECO:0000256" key="13">
    <source>
        <dbReference type="SAM" id="MobiDB-lite"/>
    </source>
</evidence>
<dbReference type="GeneTree" id="ENSGT00940000159292"/>
<dbReference type="GO" id="GO:0005945">
    <property type="term" value="C:6-phosphofructokinase complex"/>
    <property type="evidence" value="ECO:0007669"/>
    <property type="project" value="TreeGrafter"/>
</dbReference>
<name>A0A452SID5_URSAM</name>
<keyword evidence="10" id="KW-0324">Glycolysis</keyword>
<reference evidence="16" key="1">
    <citation type="submission" date="2016-06" db="EMBL/GenBank/DDBJ databases">
        <title>De novo assembly and RNA-Seq shows season-dependent expression and editing in black bear kidneys.</title>
        <authorList>
            <person name="Korstanje R."/>
            <person name="Srivastava A."/>
            <person name="Sarsani V.K."/>
            <person name="Sheehan S.M."/>
            <person name="Seger R.L."/>
            <person name="Barter M.E."/>
            <person name="Lindqvist C."/>
            <person name="Brody L.C."/>
            <person name="Mullikin J.C."/>
        </authorList>
    </citation>
    <scope>NUCLEOTIDE SEQUENCE [LARGE SCALE GENOMIC DNA]</scope>
</reference>
<dbReference type="InterPro" id="IPR015912">
    <property type="entry name" value="Phosphofructokinase_CS"/>
</dbReference>
<dbReference type="GO" id="GO:0016208">
    <property type="term" value="F:AMP binding"/>
    <property type="evidence" value="ECO:0007669"/>
    <property type="project" value="TreeGrafter"/>
</dbReference>
<evidence type="ECO:0000256" key="8">
    <source>
        <dbReference type="ARBA" id="ARBA00022842"/>
    </source>
</evidence>
<feature type="domain" description="Phosphofructokinase" evidence="14">
    <location>
        <begin position="30"/>
        <end position="65"/>
    </location>
</feature>
<evidence type="ECO:0000256" key="6">
    <source>
        <dbReference type="ARBA" id="ARBA00022723"/>
    </source>
</evidence>
<dbReference type="FunFam" id="3.40.50.460:FF:000001">
    <property type="entry name" value="ATP-dependent 6-phosphofructokinase"/>
    <property type="match status" value="1"/>
</dbReference>
<comment type="pathway">
    <text evidence="2">Carbohydrate degradation; glycolysis; D-glyceraldehyde 3-phosphate and glycerone phosphate from D-glucose: step 3/4.</text>
</comment>